<dbReference type="FunFam" id="2.60.40.60:FF:000008">
    <property type="entry name" value="Cadherin 24"/>
    <property type="match status" value="1"/>
</dbReference>
<name>A0A4W5PS47_9TELE</name>
<evidence type="ECO:0000256" key="18">
    <source>
        <dbReference type="SAM" id="SignalP"/>
    </source>
</evidence>
<dbReference type="GO" id="GO:0034332">
    <property type="term" value="P:adherens junction organization"/>
    <property type="evidence" value="ECO:0007669"/>
    <property type="project" value="TreeGrafter"/>
</dbReference>
<keyword evidence="10" id="KW-0965">Cell junction</keyword>
<evidence type="ECO:0000256" key="5">
    <source>
        <dbReference type="ARBA" id="ARBA00022723"/>
    </source>
</evidence>
<dbReference type="InterPro" id="IPR002126">
    <property type="entry name" value="Cadherin-like_dom"/>
</dbReference>
<dbReference type="InterPro" id="IPR000233">
    <property type="entry name" value="Cadherin_Y-type_LIR"/>
</dbReference>
<evidence type="ECO:0000256" key="1">
    <source>
        <dbReference type="ARBA" id="ARBA00004251"/>
    </source>
</evidence>
<dbReference type="GO" id="GO:0044331">
    <property type="term" value="P:cell-cell adhesion mediated by cadherin"/>
    <property type="evidence" value="ECO:0007669"/>
    <property type="project" value="TreeGrafter"/>
</dbReference>
<dbReference type="SMART" id="SM00112">
    <property type="entry name" value="CA"/>
    <property type="match status" value="5"/>
</dbReference>
<evidence type="ECO:0000259" key="19">
    <source>
        <dbReference type="PROSITE" id="PS50268"/>
    </source>
</evidence>
<dbReference type="FunFam" id="4.10.900.10:FF:000001">
    <property type="entry name" value="Cadherin 2"/>
    <property type="match status" value="1"/>
</dbReference>
<organism evidence="20 21">
    <name type="scientific">Hucho hucho</name>
    <name type="common">huchen</name>
    <dbReference type="NCBI Taxonomy" id="62062"/>
    <lineage>
        <taxon>Eukaryota</taxon>
        <taxon>Metazoa</taxon>
        <taxon>Chordata</taxon>
        <taxon>Craniata</taxon>
        <taxon>Vertebrata</taxon>
        <taxon>Euteleostomi</taxon>
        <taxon>Actinopterygii</taxon>
        <taxon>Neopterygii</taxon>
        <taxon>Teleostei</taxon>
        <taxon>Protacanthopterygii</taxon>
        <taxon>Salmoniformes</taxon>
        <taxon>Salmonidae</taxon>
        <taxon>Salmoninae</taxon>
        <taxon>Hucho</taxon>
    </lineage>
</organism>
<feature type="domain" description="Cadherin" evidence="19">
    <location>
        <begin position="82"/>
        <end position="162"/>
    </location>
</feature>
<dbReference type="GO" id="GO:0045296">
    <property type="term" value="F:cadherin binding"/>
    <property type="evidence" value="ECO:0007669"/>
    <property type="project" value="TreeGrafter"/>
</dbReference>
<keyword evidence="21" id="KW-1185">Reference proteome</keyword>
<keyword evidence="8 14" id="KW-0106">Calcium</keyword>
<keyword evidence="4 15" id="KW-0812">Transmembrane</keyword>
<dbReference type="Pfam" id="PF01049">
    <property type="entry name" value="CADH_Y-type_LIR"/>
    <property type="match status" value="1"/>
</dbReference>
<keyword evidence="12 17" id="KW-0472">Membrane</keyword>
<dbReference type="InterPro" id="IPR015919">
    <property type="entry name" value="Cadherin-like_sf"/>
</dbReference>
<dbReference type="AlphaFoldDB" id="A0A4W5PS47"/>
<evidence type="ECO:0000256" key="7">
    <source>
        <dbReference type="ARBA" id="ARBA00022737"/>
    </source>
</evidence>
<dbReference type="SUPFAM" id="SSF49313">
    <property type="entry name" value="Cadherin-like"/>
    <property type="match status" value="5"/>
</dbReference>
<keyword evidence="11 17" id="KW-1133">Transmembrane helix</keyword>
<dbReference type="FunFam" id="2.60.40.60:FF:000012">
    <property type="entry name" value="Cadherin 24"/>
    <property type="match status" value="1"/>
</dbReference>
<feature type="transmembrane region" description="Helical" evidence="17">
    <location>
        <begin position="609"/>
        <end position="638"/>
    </location>
</feature>
<evidence type="ECO:0000256" key="17">
    <source>
        <dbReference type="SAM" id="Phobius"/>
    </source>
</evidence>
<reference evidence="21" key="1">
    <citation type="submission" date="2018-06" db="EMBL/GenBank/DDBJ databases">
        <title>Genome assembly of Danube salmon.</title>
        <authorList>
            <person name="Macqueen D.J."/>
            <person name="Gundappa M.K."/>
        </authorList>
    </citation>
    <scope>NUCLEOTIDE SEQUENCE [LARGE SCALE GENOMIC DNA]</scope>
</reference>
<reference evidence="20" key="2">
    <citation type="submission" date="2025-08" db="UniProtKB">
        <authorList>
            <consortium name="Ensembl"/>
        </authorList>
    </citation>
    <scope>IDENTIFICATION</scope>
</reference>
<dbReference type="PROSITE" id="PS50268">
    <property type="entry name" value="CADHERIN_2"/>
    <property type="match status" value="5"/>
</dbReference>
<evidence type="ECO:0000256" key="14">
    <source>
        <dbReference type="PROSITE-ProRule" id="PRU00043"/>
    </source>
</evidence>
<dbReference type="Pfam" id="PF00028">
    <property type="entry name" value="Cadherin"/>
    <property type="match status" value="5"/>
</dbReference>
<keyword evidence="9 15" id="KW-0130">Cell adhesion</keyword>
<dbReference type="GO" id="GO:0016339">
    <property type="term" value="P:calcium-dependent cell-cell adhesion via plasma membrane cell adhesion molecules"/>
    <property type="evidence" value="ECO:0007669"/>
    <property type="project" value="TreeGrafter"/>
</dbReference>
<evidence type="ECO:0000256" key="12">
    <source>
        <dbReference type="ARBA" id="ARBA00023136"/>
    </source>
</evidence>
<dbReference type="PROSITE" id="PS00232">
    <property type="entry name" value="CADHERIN_1"/>
    <property type="match status" value="2"/>
</dbReference>
<feature type="chain" id="PRO_5021211120" evidence="18">
    <location>
        <begin position="34"/>
        <end position="808"/>
    </location>
</feature>
<evidence type="ECO:0000256" key="11">
    <source>
        <dbReference type="ARBA" id="ARBA00022989"/>
    </source>
</evidence>
<dbReference type="STRING" id="62062.ENSHHUP00000063359"/>
<comment type="subcellular location">
    <subcellularLocation>
        <location evidence="2">Cell junction</location>
        <location evidence="2">Adherens junction</location>
    </subcellularLocation>
    <subcellularLocation>
        <location evidence="1 15">Cell membrane</location>
        <topology evidence="1 15">Single-pass type I membrane protein</topology>
    </subcellularLocation>
</comment>
<keyword evidence="6 18" id="KW-0732">Signal</keyword>
<evidence type="ECO:0000313" key="21">
    <source>
        <dbReference type="Proteomes" id="UP000314982"/>
    </source>
</evidence>
<evidence type="ECO:0000256" key="13">
    <source>
        <dbReference type="ARBA" id="ARBA00023180"/>
    </source>
</evidence>
<protein>
    <submittedName>
        <fullName evidence="20">Cadherin 7</fullName>
    </submittedName>
</protein>
<proteinExistence type="predicted"/>
<dbReference type="GO" id="GO:0007043">
    <property type="term" value="P:cell-cell junction assembly"/>
    <property type="evidence" value="ECO:0007669"/>
    <property type="project" value="TreeGrafter"/>
</dbReference>
<dbReference type="GO" id="GO:0016342">
    <property type="term" value="C:catenin complex"/>
    <property type="evidence" value="ECO:0007669"/>
    <property type="project" value="TreeGrafter"/>
</dbReference>
<evidence type="ECO:0000313" key="20">
    <source>
        <dbReference type="Ensembl" id="ENSHHUP00000063359.1"/>
    </source>
</evidence>
<evidence type="ECO:0000256" key="6">
    <source>
        <dbReference type="ARBA" id="ARBA00022729"/>
    </source>
</evidence>
<feature type="domain" description="Cadherin" evidence="19">
    <location>
        <begin position="386"/>
        <end position="492"/>
    </location>
</feature>
<evidence type="ECO:0000256" key="8">
    <source>
        <dbReference type="ARBA" id="ARBA00022837"/>
    </source>
</evidence>
<dbReference type="GO" id="GO:0007156">
    <property type="term" value="P:homophilic cell adhesion via plasma membrane adhesion molecules"/>
    <property type="evidence" value="ECO:0007669"/>
    <property type="project" value="InterPro"/>
</dbReference>
<dbReference type="GO" id="GO:0005509">
    <property type="term" value="F:calcium ion binding"/>
    <property type="evidence" value="ECO:0007669"/>
    <property type="project" value="UniProtKB-UniRule"/>
</dbReference>
<dbReference type="FunFam" id="2.60.40.60:FF:000009">
    <property type="entry name" value="Cadherin 24"/>
    <property type="match status" value="1"/>
</dbReference>
<dbReference type="FunFam" id="2.60.40.60:FF:000014">
    <property type="entry name" value="Cadherin 8"/>
    <property type="match status" value="1"/>
</dbReference>
<dbReference type="GO" id="GO:0008013">
    <property type="term" value="F:beta-catenin binding"/>
    <property type="evidence" value="ECO:0007669"/>
    <property type="project" value="TreeGrafter"/>
</dbReference>
<evidence type="ECO:0000256" key="16">
    <source>
        <dbReference type="RuleBase" id="RU004357"/>
    </source>
</evidence>
<dbReference type="Gene3D" id="2.60.40.60">
    <property type="entry name" value="Cadherins"/>
    <property type="match status" value="5"/>
</dbReference>
<feature type="signal peptide" evidence="18">
    <location>
        <begin position="1"/>
        <end position="33"/>
    </location>
</feature>
<evidence type="ECO:0000256" key="2">
    <source>
        <dbReference type="ARBA" id="ARBA00004536"/>
    </source>
</evidence>
<dbReference type="GO" id="GO:0002009">
    <property type="term" value="P:morphogenesis of an epithelium"/>
    <property type="evidence" value="ECO:0007669"/>
    <property type="project" value="UniProtKB-ARBA"/>
</dbReference>
<evidence type="ECO:0000256" key="9">
    <source>
        <dbReference type="ARBA" id="ARBA00022889"/>
    </source>
</evidence>
<feature type="domain" description="Cadherin" evidence="19">
    <location>
        <begin position="163"/>
        <end position="271"/>
    </location>
</feature>
<accession>A0A4W5PS47</accession>
<dbReference type="InterPro" id="IPR020894">
    <property type="entry name" value="Cadherin_CS"/>
</dbReference>
<keyword evidence="5" id="KW-0479">Metal-binding</keyword>
<sequence>MRWYGSGSLGRAGTLLALLLPLWELGCWGLISASGGQNHAQHTAVGPWEMLHRHKRSWVWNQFFVLEEYTGEEPLYVGKLHSDVDKGDGKVKYVLSGEGSTSIFTIDENTGDIHATKRLDREEQAYYTLQAQAVDRITNIPVEPRSEFLVKVQDINDNEPKFMDGHYMAGVPEMSALGTMVVQVAATDADDPTYGNSARVVYSIISGQPYFSVEPKTGVIRTALPNMDREVKDQYVLVIQAKDMVGQMGGLSGTTSVTITLTDVNDNPPRFSRKNYQYTVLESLPVASVVARVKAVDADIGPNAEMEYRIMEDGPGLFNITTDEDTQEGVIILQKPLDFETKNSFNVRIEATNRNVDPAFVHLGSFSDTTSVKVTVEDVNEPPVYSTQLSRMGVSEDARVGTSIGKVSAHDPDSSNSAIRYSIDRNTDLERFFNVDALSGVISTAKPLDREVNSVHNLTILAMESRKSTHTHTKLSTSAITVLDINDNAPVFAIEYETLLCENAAPGQVIQTISAVDKDEPPSGHRFYFSLPVSVAGNTNFTLRDNKDNTASIVTKRGGFRRREQMLYRLPVLIVDSGSPALSSTNTLSMNVCACDSDGVAQSCGAVPYILPAGLSTGALVAILGCIITLLVMVLLIVSMRRKKKEPLILEEERDVRENIVRYDCEGGGEEDTEAFDMVALRNLNVIRDPKVRRDVTPDTHTFFPYPMSSSSQAVYKTLPDNVVFREFIWDRLKDADVEPSAPPYDSLQTYAFEGSGSVAESLSSLESLSTDSEQNYDYLSTWGPRFKKLADLYGNSDGNSNGNSGLS</sequence>
<keyword evidence="3" id="KW-1003">Cell membrane</keyword>
<dbReference type="InterPro" id="IPR027397">
    <property type="entry name" value="Catenin-bd_sf"/>
</dbReference>
<evidence type="ECO:0000256" key="4">
    <source>
        <dbReference type="ARBA" id="ARBA00022692"/>
    </source>
</evidence>
<evidence type="ECO:0000256" key="10">
    <source>
        <dbReference type="ARBA" id="ARBA00022949"/>
    </source>
</evidence>
<comment type="function">
    <text evidence="16">Cadherins are calcium-dependent cell adhesion proteins.</text>
</comment>
<dbReference type="Ensembl" id="ENSHHUT00000065505.1">
    <property type="protein sequence ID" value="ENSHHUP00000063359.1"/>
    <property type="gene ID" value="ENSHHUG00000037059.1"/>
</dbReference>
<dbReference type="GO" id="GO:0005912">
    <property type="term" value="C:adherens junction"/>
    <property type="evidence" value="ECO:0007669"/>
    <property type="project" value="UniProtKB-SubCell"/>
</dbReference>
<dbReference type="PANTHER" id="PTHR24027:SF91">
    <property type="entry name" value="CADHERIN-7"/>
    <property type="match status" value="1"/>
</dbReference>
<dbReference type="GeneTree" id="ENSGT00940000157031"/>
<dbReference type="Proteomes" id="UP000314982">
    <property type="component" value="Unassembled WGS sequence"/>
</dbReference>
<reference evidence="20" key="3">
    <citation type="submission" date="2025-09" db="UniProtKB">
        <authorList>
            <consortium name="Ensembl"/>
        </authorList>
    </citation>
    <scope>IDENTIFICATION</scope>
</reference>
<dbReference type="PRINTS" id="PR00205">
    <property type="entry name" value="CADHERIN"/>
</dbReference>
<dbReference type="PANTHER" id="PTHR24027">
    <property type="entry name" value="CADHERIN-23"/>
    <property type="match status" value="1"/>
</dbReference>
<keyword evidence="13" id="KW-0325">Glycoprotein</keyword>
<evidence type="ECO:0000256" key="15">
    <source>
        <dbReference type="RuleBase" id="RU003318"/>
    </source>
</evidence>
<feature type="domain" description="Cadherin" evidence="19">
    <location>
        <begin position="492"/>
        <end position="610"/>
    </location>
</feature>
<evidence type="ECO:0000256" key="3">
    <source>
        <dbReference type="ARBA" id="ARBA00022475"/>
    </source>
</evidence>
<keyword evidence="7" id="KW-0677">Repeat</keyword>
<feature type="domain" description="Cadherin" evidence="19">
    <location>
        <begin position="272"/>
        <end position="385"/>
    </location>
</feature>
<dbReference type="Gene3D" id="4.10.900.10">
    <property type="entry name" value="TCF3-CBD (Catenin binding domain)"/>
    <property type="match status" value="1"/>
</dbReference>
<dbReference type="InterPro" id="IPR039808">
    <property type="entry name" value="Cadherin"/>
</dbReference>
<dbReference type="GO" id="GO:0016477">
    <property type="term" value="P:cell migration"/>
    <property type="evidence" value="ECO:0007669"/>
    <property type="project" value="TreeGrafter"/>
</dbReference>
<dbReference type="CDD" id="cd11304">
    <property type="entry name" value="Cadherin_repeat"/>
    <property type="match status" value="5"/>
</dbReference>
<dbReference type="FunFam" id="2.60.40.60:FF:000017">
    <property type="entry name" value="Cadherin 24"/>
    <property type="match status" value="1"/>
</dbReference>
<dbReference type="GO" id="GO:0000902">
    <property type="term" value="P:cell morphogenesis"/>
    <property type="evidence" value="ECO:0007669"/>
    <property type="project" value="TreeGrafter"/>
</dbReference>